<dbReference type="EMBL" id="OX459124">
    <property type="protein sequence ID" value="CAI9113917.1"/>
    <property type="molecule type" value="Genomic_DNA"/>
</dbReference>
<dbReference type="InterPro" id="IPR004158">
    <property type="entry name" value="DUF247_pln"/>
</dbReference>
<keyword evidence="1" id="KW-0472">Membrane</keyword>
<keyword evidence="1" id="KW-1133">Transmembrane helix</keyword>
<organism evidence="2 3">
    <name type="scientific">Oldenlandia corymbosa var. corymbosa</name>
    <dbReference type="NCBI Taxonomy" id="529605"/>
    <lineage>
        <taxon>Eukaryota</taxon>
        <taxon>Viridiplantae</taxon>
        <taxon>Streptophyta</taxon>
        <taxon>Embryophyta</taxon>
        <taxon>Tracheophyta</taxon>
        <taxon>Spermatophyta</taxon>
        <taxon>Magnoliopsida</taxon>
        <taxon>eudicotyledons</taxon>
        <taxon>Gunneridae</taxon>
        <taxon>Pentapetalae</taxon>
        <taxon>asterids</taxon>
        <taxon>lamiids</taxon>
        <taxon>Gentianales</taxon>
        <taxon>Rubiaceae</taxon>
        <taxon>Rubioideae</taxon>
        <taxon>Spermacoceae</taxon>
        <taxon>Hedyotis-Oldenlandia complex</taxon>
        <taxon>Oldenlandia</taxon>
    </lineage>
</organism>
<name>A0AAV1E3M9_OLDCO</name>
<dbReference type="PANTHER" id="PTHR31549">
    <property type="entry name" value="PROTEIN, PUTATIVE (DUF247)-RELATED-RELATED"/>
    <property type="match status" value="1"/>
</dbReference>
<feature type="transmembrane region" description="Helical" evidence="1">
    <location>
        <begin position="529"/>
        <end position="553"/>
    </location>
</feature>
<gene>
    <name evidence="2" type="ORF">OLC1_LOCUS20822</name>
</gene>
<protein>
    <submittedName>
        <fullName evidence="2">OLC1v1014622C1</fullName>
    </submittedName>
</protein>
<dbReference type="AlphaFoldDB" id="A0AAV1E3M9"/>
<reference evidence="2" key="1">
    <citation type="submission" date="2023-03" db="EMBL/GenBank/DDBJ databases">
        <authorList>
            <person name="Julca I."/>
        </authorList>
    </citation>
    <scope>NUCLEOTIDE SEQUENCE</scope>
</reference>
<proteinExistence type="predicted"/>
<dbReference type="Pfam" id="PF03140">
    <property type="entry name" value="DUF247"/>
    <property type="match status" value="1"/>
</dbReference>
<accession>A0AAV1E3M9</accession>
<keyword evidence="1" id="KW-0812">Transmembrane</keyword>
<dbReference type="Proteomes" id="UP001161247">
    <property type="component" value="Chromosome 7"/>
</dbReference>
<sequence>MGSSTKPFVFDEKEWVVRISRTLDEELEGDIDIPPVSIFNVPKPLLHSNPHSYVPQQIALGPYNGYTTQHCEMERYKIAAARRMQLNQPDSVKKLHHLVDEFQKHDLRIRARYQRYVDLNCDTLAWIMALDACFLLEFLRVFAVKEEGNVKDFTSVPSTLSHFIDTAGKKSAHNTILRDVVMLENQIPLFLLRRVLEFQLSSLDSADELLISMLIGFCNEISPFKGTTDWILTTTNADQVALLKKCAHLLDFLYHTIVPKFEEPSSVTTVIDTTEIDAEEEQDDGSGEGGSFKKKSGNFQNVFGMICMAFSYLNKLPVQSIKRFAGSKPFQVISTLPTTISNLSRMKSFEKPIDNMLSKAAGGGTFERPPLMEEIVIPSVAELSKAGVKFLPTYTGIFSINFDVATATFYLPMVTLDVNSEIVLRNLVAYEACSASGPMVFTRYTELMNGIIDTDEDVKILRKNGIIVNHFKSDKVVTELWNGMSRSIRLTKVDFLDKTIGEVNKYYNGRWNIKVKKFVTRYVFESWKILTLFATLLMLLFTGVQAFCSVYTCPGVVNRIQNLHG</sequence>
<evidence type="ECO:0000313" key="2">
    <source>
        <dbReference type="EMBL" id="CAI9113917.1"/>
    </source>
</evidence>
<evidence type="ECO:0000256" key="1">
    <source>
        <dbReference type="SAM" id="Phobius"/>
    </source>
</evidence>
<keyword evidence="3" id="KW-1185">Reference proteome</keyword>
<evidence type="ECO:0000313" key="3">
    <source>
        <dbReference type="Proteomes" id="UP001161247"/>
    </source>
</evidence>
<dbReference type="PANTHER" id="PTHR31549:SF277">
    <property type="entry name" value="OS08G0167400 PROTEIN"/>
    <property type="match status" value="1"/>
</dbReference>